<keyword evidence="1" id="KW-0472">Membrane</keyword>
<protein>
    <submittedName>
        <fullName evidence="2">Uncharacterized protein</fullName>
    </submittedName>
</protein>
<sequence>LLNYTPSATLVRLFTISSINMYTTSWWIYLAGGTKNPRLLLPAWICIASTLTILYHVTHRHVNIRRETRAAVRAFWLSSFISLLLLLAQLHISRATYESIPLVDHAKRVGYRILLFLDGEA</sequence>
<organism evidence="2 3">
    <name type="scientific">Saccharata proteae CBS 121410</name>
    <dbReference type="NCBI Taxonomy" id="1314787"/>
    <lineage>
        <taxon>Eukaryota</taxon>
        <taxon>Fungi</taxon>
        <taxon>Dikarya</taxon>
        <taxon>Ascomycota</taxon>
        <taxon>Pezizomycotina</taxon>
        <taxon>Dothideomycetes</taxon>
        <taxon>Dothideomycetes incertae sedis</taxon>
        <taxon>Botryosphaeriales</taxon>
        <taxon>Saccharataceae</taxon>
        <taxon>Saccharata</taxon>
    </lineage>
</organism>
<dbReference type="PANTHER" id="PTHR28147:SF1">
    <property type="entry name" value="N-GLYCOSYLATION PROTEIN EOS1"/>
    <property type="match status" value="1"/>
</dbReference>
<keyword evidence="3" id="KW-1185">Reference proteome</keyword>
<gene>
    <name evidence="2" type="ORF">K490DRAFT_35509</name>
</gene>
<feature type="transmembrane region" description="Helical" evidence="1">
    <location>
        <begin position="41"/>
        <end position="58"/>
    </location>
</feature>
<feature type="transmembrane region" description="Helical" evidence="1">
    <location>
        <begin position="9"/>
        <end position="29"/>
    </location>
</feature>
<dbReference type="Proteomes" id="UP000799776">
    <property type="component" value="Unassembled WGS sequence"/>
</dbReference>
<dbReference type="InterPro" id="IPR021100">
    <property type="entry name" value="N-glycosylation_EOS1"/>
</dbReference>
<evidence type="ECO:0000313" key="3">
    <source>
        <dbReference type="Proteomes" id="UP000799776"/>
    </source>
</evidence>
<dbReference type="GO" id="GO:0034599">
    <property type="term" value="P:cellular response to oxidative stress"/>
    <property type="evidence" value="ECO:0007669"/>
    <property type="project" value="InterPro"/>
</dbReference>
<feature type="transmembrane region" description="Helical" evidence="1">
    <location>
        <begin position="70"/>
        <end position="92"/>
    </location>
</feature>
<comment type="caution">
    <text evidence="2">The sequence shown here is derived from an EMBL/GenBank/DDBJ whole genome shotgun (WGS) entry which is preliminary data.</text>
</comment>
<evidence type="ECO:0000256" key="1">
    <source>
        <dbReference type="SAM" id="Phobius"/>
    </source>
</evidence>
<dbReference type="GO" id="GO:0005789">
    <property type="term" value="C:endoplasmic reticulum membrane"/>
    <property type="evidence" value="ECO:0007669"/>
    <property type="project" value="InterPro"/>
</dbReference>
<keyword evidence="1" id="KW-1133">Transmembrane helix</keyword>
<name>A0A9P4HYU5_9PEZI</name>
<dbReference type="AlphaFoldDB" id="A0A9P4HYU5"/>
<keyword evidence="1" id="KW-0812">Transmembrane</keyword>
<dbReference type="OrthoDB" id="2139606at2759"/>
<dbReference type="EMBL" id="ML978713">
    <property type="protein sequence ID" value="KAF2089963.1"/>
    <property type="molecule type" value="Genomic_DNA"/>
</dbReference>
<feature type="non-terminal residue" evidence="2">
    <location>
        <position position="1"/>
    </location>
</feature>
<dbReference type="PANTHER" id="PTHR28147">
    <property type="entry name" value="N-GLYCOSYLATION PROTEIN EOS1"/>
    <property type="match status" value="1"/>
</dbReference>
<evidence type="ECO:0000313" key="2">
    <source>
        <dbReference type="EMBL" id="KAF2089963.1"/>
    </source>
</evidence>
<reference evidence="2" key="1">
    <citation type="journal article" date="2020" name="Stud. Mycol.">
        <title>101 Dothideomycetes genomes: a test case for predicting lifestyles and emergence of pathogens.</title>
        <authorList>
            <person name="Haridas S."/>
            <person name="Albert R."/>
            <person name="Binder M."/>
            <person name="Bloem J."/>
            <person name="Labutti K."/>
            <person name="Salamov A."/>
            <person name="Andreopoulos B."/>
            <person name="Baker S."/>
            <person name="Barry K."/>
            <person name="Bills G."/>
            <person name="Bluhm B."/>
            <person name="Cannon C."/>
            <person name="Castanera R."/>
            <person name="Culley D."/>
            <person name="Daum C."/>
            <person name="Ezra D."/>
            <person name="Gonzalez J."/>
            <person name="Henrissat B."/>
            <person name="Kuo A."/>
            <person name="Liang C."/>
            <person name="Lipzen A."/>
            <person name="Lutzoni F."/>
            <person name="Magnuson J."/>
            <person name="Mondo S."/>
            <person name="Nolan M."/>
            <person name="Ohm R."/>
            <person name="Pangilinan J."/>
            <person name="Park H.-J."/>
            <person name="Ramirez L."/>
            <person name="Alfaro M."/>
            <person name="Sun H."/>
            <person name="Tritt A."/>
            <person name="Yoshinaga Y."/>
            <person name="Zwiers L.-H."/>
            <person name="Turgeon B."/>
            <person name="Goodwin S."/>
            <person name="Spatafora J."/>
            <person name="Crous P."/>
            <person name="Grigoriev I."/>
        </authorList>
    </citation>
    <scope>NUCLEOTIDE SEQUENCE</scope>
    <source>
        <strain evidence="2">CBS 121410</strain>
    </source>
</reference>
<accession>A0A9P4HYU5</accession>
<proteinExistence type="predicted"/>
<dbReference type="GO" id="GO:0006487">
    <property type="term" value="P:protein N-linked glycosylation"/>
    <property type="evidence" value="ECO:0007669"/>
    <property type="project" value="TreeGrafter"/>
</dbReference>